<comment type="similarity">
    <text evidence="1">Belongs to the LysR transcriptional regulatory family.</text>
</comment>
<evidence type="ECO:0000313" key="6">
    <source>
        <dbReference type="EMBL" id="VCU68040.1"/>
    </source>
</evidence>
<dbReference type="PROSITE" id="PS50931">
    <property type="entry name" value="HTH_LYSR"/>
    <property type="match status" value="1"/>
</dbReference>
<dbReference type="Pfam" id="PF00126">
    <property type="entry name" value="HTH_1"/>
    <property type="match status" value="1"/>
</dbReference>
<keyword evidence="2" id="KW-0805">Transcription regulation</keyword>
<dbReference type="Gene3D" id="1.10.10.10">
    <property type="entry name" value="Winged helix-like DNA-binding domain superfamily/Winged helix DNA-binding domain"/>
    <property type="match status" value="1"/>
</dbReference>
<dbReference type="Pfam" id="PF03466">
    <property type="entry name" value="LysR_substrate"/>
    <property type="match status" value="1"/>
</dbReference>
<keyword evidence="7" id="KW-1185">Reference proteome</keyword>
<reference evidence="6 7" key="1">
    <citation type="submission" date="2018-10" db="EMBL/GenBank/DDBJ databases">
        <authorList>
            <person name="Criscuolo A."/>
        </authorList>
    </citation>
    <scope>NUCLEOTIDE SEQUENCE [LARGE SCALE GENOMIC DNA]</scope>
    <source>
        <strain evidence="6">DnA1</strain>
    </source>
</reference>
<dbReference type="SUPFAM" id="SSF46785">
    <property type="entry name" value="Winged helix' DNA-binding domain"/>
    <property type="match status" value="1"/>
</dbReference>
<organism evidence="6 7">
    <name type="scientific">Pigmentiphaga humi</name>
    <dbReference type="NCBI Taxonomy" id="2478468"/>
    <lineage>
        <taxon>Bacteria</taxon>
        <taxon>Pseudomonadati</taxon>
        <taxon>Pseudomonadota</taxon>
        <taxon>Betaproteobacteria</taxon>
        <taxon>Burkholderiales</taxon>
        <taxon>Alcaligenaceae</taxon>
        <taxon>Pigmentiphaga</taxon>
    </lineage>
</organism>
<dbReference type="CDD" id="cd08422">
    <property type="entry name" value="PBP2_CrgA_like"/>
    <property type="match status" value="1"/>
</dbReference>
<dbReference type="Proteomes" id="UP000277294">
    <property type="component" value="Unassembled WGS sequence"/>
</dbReference>
<dbReference type="SUPFAM" id="SSF53850">
    <property type="entry name" value="Periplasmic binding protein-like II"/>
    <property type="match status" value="1"/>
</dbReference>
<evidence type="ECO:0000256" key="4">
    <source>
        <dbReference type="ARBA" id="ARBA00023163"/>
    </source>
</evidence>
<protein>
    <submittedName>
        <fullName evidence="6">HTH-type transcriptional regulator DmlR</fullName>
    </submittedName>
</protein>
<evidence type="ECO:0000256" key="3">
    <source>
        <dbReference type="ARBA" id="ARBA00023125"/>
    </source>
</evidence>
<dbReference type="RefSeq" id="WP_124077278.1">
    <property type="nucleotide sequence ID" value="NZ_UWPJ01000005.1"/>
</dbReference>
<dbReference type="InterPro" id="IPR036388">
    <property type="entry name" value="WH-like_DNA-bd_sf"/>
</dbReference>
<dbReference type="InterPro" id="IPR036390">
    <property type="entry name" value="WH_DNA-bd_sf"/>
</dbReference>
<keyword evidence="4" id="KW-0804">Transcription</keyword>
<dbReference type="EMBL" id="UWPJ01000005">
    <property type="protein sequence ID" value="VCU68040.1"/>
    <property type="molecule type" value="Genomic_DNA"/>
</dbReference>
<dbReference type="InterPro" id="IPR005119">
    <property type="entry name" value="LysR_subst-bd"/>
</dbReference>
<dbReference type="GO" id="GO:0003700">
    <property type="term" value="F:DNA-binding transcription factor activity"/>
    <property type="evidence" value="ECO:0007669"/>
    <property type="project" value="InterPro"/>
</dbReference>
<evidence type="ECO:0000313" key="7">
    <source>
        <dbReference type="Proteomes" id="UP000277294"/>
    </source>
</evidence>
<name>A0A3P4AXB5_9BURK</name>
<evidence type="ECO:0000256" key="2">
    <source>
        <dbReference type="ARBA" id="ARBA00023015"/>
    </source>
</evidence>
<accession>A0A3P4AXB5</accession>
<gene>
    <name evidence="6" type="primary">dmlR_1</name>
    <name evidence="6" type="ORF">PIGHUM_00087</name>
</gene>
<evidence type="ECO:0000256" key="1">
    <source>
        <dbReference type="ARBA" id="ARBA00009437"/>
    </source>
</evidence>
<dbReference type="FunFam" id="1.10.10.10:FF:000001">
    <property type="entry name" value="LysR family transcriptional regulator"/>
    <property type="match status" value="1"/>
</dbReference>
<dbReference type="InterPro" id="IPR000847">
    <property type="entry name" value="LysR_HTH_N"/>
</dbReference>
<dbReference type="Gene3D" id="3.40.190.290">
    <property type="match status" value="1"/>
</dbReference>
<dbReference type="GO" id="GO:0043565">
    <property type="term" value="F:sequence-specific DNA binding"/>
    <property type="evidence" value="ECO:0007669"/>
    <property type="project" value="TreeGrafter"/>
</dbReference>
<dbReference type="PANTHER" id="PTHR30537:SF5">
    <property type="entry name" value="HTH-TYPE TRANSCRIPTIONAL ACTIVATOR TTDR-RELATED"/>
    <property type="match status" value="1"/>
</dbReference>
<evidence type="ECO:0000259" key="5">
    <source>
        <dbReference type="PROSITE" id="PS50931"/>
    </source>
</evidence>
<feature type="domain" description="HTH lysR-type" evidence="5">
    <location>
        <begin position="1"/>
        <end position="58"/>
    </location>
</feature>
<dbReference type="InterPro" id="IPR058163">
    <property type="entry name" value="LysR-type_TF_proteobact-type"/>
</dbReference>
<dbReference type="AlphaFoldDB" id="A0A3P4AXB5"/>
<dbReference type="OrthoDB" id="9110639at2"/>
<sequence>MDFSTIAIFVQVADHLSLSEAASRLGLTASGVSRALTRLESRVGVKLMTRSPRGVKLTSDGAEFHVRCRQLLADMEMAVSTVSKGRTTPRGRLRLQCPVGFGKHVVIPALPAFMQRYPELVIDLQLDDRQYDLTKENIDVAIRVGHVRDTKLVAKRLCRTRFITCASPDYLARHGEPSSPAELSGHRCIGYFNAQTGRYREWGYVEDAVERWRPVHGPINISTADGLLDAALNGCGIATMTTFVAAQSVASGHLVIVLKNYTTVGPDISIVYPPQNRTSAPARALINFLVDLVPKQPLWEQMINDALGASPRRRVRDQ</sequence>
<dbReference type="PANTHER" id="PTHR30537">
    <property type="entry name" value="HTH-TYPE TRANSCRIPTIONAL REGULATOR"/>
    <property type="match status" value="1"/>
</dbReference>
<dbReference type="GO" id="GO:0006351">
    <property type="term" value="P:DNA-templated transcription"/>
    <property type="evidence" value="ECO:0007669"/>
    <property type="project" value="TreeGrafter"/>
</dbReference>
<dbReference type="FunFam" id="3.40.190.290:FF:000001">
    <property type="entry name" value="Transcriptional regulator, LysR family"/>
    <property type="match status" value="1"/>
</dbReference>
<keyword evidence="3" id="KW-0238">DNA-binding</keyword>
<proteinExistence type="inferred from homology"/>